<dbReference type="InterPro" id="IPR025295">
    <property type="entry name" value="eCIS_core_dom"/>
</dbReference>
<sequence length="467" mass="49073">MGVFVEPSQSSRESTSASSAGAGATEGGSSRTRALGALQQALDSSPRVVAQAKQAQTLQRRASPRNDTGLPDSLKSGVESLSGMSLDDVRVHYNSSAPAQLQALAYTQGSDIHVAPGQEKHLAHEAWHVVQQKQGRVRPTAQLQGAALNDDSGLELEADAMSARASRLPAASSHAVATAQLNATPSTGAGASVPIQRVAVQLGADGAGNINNVNVGGRAGSLWPTERHHTTPWQTYLDTLDGALLGRTPDAAVARMNGLDNHLRNLPGWDLVDSLEGPKQAHLQAEIAELALRRATANGAAAGSAAQLFALQGYIQQWLTVRSKLPLSQANFGGGAVTVAADAGVARAGNLAGGGGVTDVELRAALLRLFDFGSVANLQTDEDGTEDPAEYRAFGLSRNDTAENLDELRELAFRQHARSIRRAYPQAFARLYANSQEMVDDMEARWADGDESEASEDSEMSDASDSD</sequence>
<feature type="domain" description="eCIS core" evidence="2">
    <location>
        <begin position="70"/>
        <end position="135"/>
    </location>
</feature>
<evidence type="ECO:0000313" key="5">
    <source>
        <dbReference type="Proteomes" id="UP000183760"/>
    </source>
</evidence>
<dbReference type="EMBL" id="BJXR01000028">
    <property type="protein sequence ID" value="GEN08397.1"/>
    <property type="molecule type" value="Genomic_DNA"/>
</dbReference>
<evidence type="ECO:0000259" key="2">
    <source>
        <dbReference type="Pfam" id="PF13699"/>
    </source>
</evidence>
<comment type="caution">
    <text evidence="3">The sequence shown here is derived from an EMBL/GenBank/DDBJ whole genome shotgun (WGS) entry which is preliminary data.</text>
</comment>
<dbReference type="AlphaFoldDB" id="A0A511T3B4"/>
<feature type="compositionally biased region" description="Low complexity" evidence="1">
    <location>
        <begin position="10"/>
        <end position="31"/>
    </location>
</feature>
<evidence type="ECO:0000313" key="3">
    <source>
        <dbReference type="EMBL" id="GEN08397.1"/>
    </source>
</evidence>
<organism evidence="3 6">
    <name type="scientific">Myxococcus fulvus</name>
    <dbReference type="NCBI Taxonomy" id="33"/>
    <lineage>
        <taxon>Bacteria</taxon>
        <taxon>Pseudomonadati</taxon>
        <taxon>Myxococcota</taxon>
        <taxon>Myxococcia</taxon>
        <taxon>Myxococcales</taxon>
        <taxon>Cystobacterineae</taxon>
        <taxon>Myxococcaceae</taxon>
        <taxon>Myxococcus</taxon>
    </lineage>
</organism>
<gene>
    <name evidence="3" type="ORF">MFU01_34340</name>
    <name evidence="4" type="ORF">SAMN05443572_106178</name>
</gene>
<feature type="region of interest" description="Disordered" evidence="1">
    <location>
        <begin position="1"/>
        <end position="76"/>
    </location>
</feature>
<dbReference type="RefSeq" id="WP_074956039.1">
    <property type="nucleotide sequence ID" value="NZ_BJXR01000028.1"/>
</dbReference>
<reference evidence="3 6" key="2">
    <citation type="submission" date="2019-07" db="EMBL/GenBank/DDBJ databases">
        <title>Whole genome shotgun sequence of Myxococcus fulvus NBRC 100333.</title>
        <authorList>
            <person name="Hosoyama A."/>
            <person name="Uohara A."/>
            <person name="Ohji S."/>
            <person name="Ichikawa N."/>
        </authorList>
    </citation>
    <scope>NUCLEOTIDE SEQUENCE [LARGE SCALE GENOMIC DNA]</scope>
    <source>
        <strain evidence="3 6">NBRC 100333</strain>
    </source>
</reference>
<accession>A0A511T3B4</accession>
<proteinExistence type="predicted"/>
<dbReference type="Proteomes" id="UP000321514">
    <property type="component" value="Unassembled WGS sequence"/>
</dbReference>
<name>A0A511T3B4_MYXFU</name>
<dbReference type="Pfam" id="PF13699">
    <property type="entry name" value="eCIS_core"/>
    <property type="match status" value="1"/>
</dbReference>
<protein>
    <recommendedName>
        <fullName evidence="2">eCIS core domain-containing protein</fullName>
    </recommendedName>
</protein>
<dbReference type="EMBL" id="FOIB01000006">
    <property type="protein sequence ID" value="SEU20737.1"/>
    <property type="molecule type" value="Genomic_DNA"/>
</dbReference>
<feature type="compositionally biased region" description="Acidic residues" evidence="1">
    <location>
        <begin position="449"/>
        <end position="467"/>
    </location>
</feature>
<dbReference type="Proteomes" id="UP000183760">
    <property type="component" value="Unassembled WGS sequence"/>
</dbReference>
<dbReference type="STRING" id="1334629.MFUL124B02_30435"/>
<reference evidence="4 5" key="1">
    <citation type="submission" date="2016-10" db="EMBL/GenBank/DDBJ databases">
        <authorList>
            <person name="Varghese N."/>
            <person name="Submissions S."/>
        </authorList>
    </citation>
    <scope>NUCLEOTIDE SEQUENCE [LARGE SCALE GENOMIC DNA]</scope>
    <source>
        <strain evidence="4 5">DSM 16525</strain>
    </source>
</reference>
<keyword evidence="5" id="KW-1185">Reference proteome</keyword>
<evidence type="ECO:0000313" key="4">
    <source>
        <dbReference type="EMBL" id="SEU20737.1"/>
    </source>
</evidence>
<feature type="region of interest" description="Disordered" evidence="1">
    <location>
        <begin position="442"/>
        <end position="467"/>
    </location>
</feature>
<evidence type="ECO:0000256" key="1">
    <source>
        <dbReference type="SAM" id="MobiDB-lite"/>
    </source>
</evidence>
<evidence type="ECO:0000313" key="6">
    <source>
        <dbReference type="Proteomes" id="UP000321514"/>
    </source>
</evidence>